<dbReference type="PANTHER" id="PTHR30614:SF21">
    <property type="entry name" value="AMINO ACID ABC TRANSPORTER PERMEASE"/>
    <property type="match status" value="1"/>
</dbReference>
<dbReference type="GO" id="GO:0043190">
    <property type="term" value="C:ATP-binding cassette (ABC) transporter complex"/>
    <property type="evidence" value="ECO:0007669"/>
    <property type="project" value="InterPro"/>
</dbReference>
<feature type="transmembrane region" description="Helical" evidence="7">
    <location>
        <begin position="19"/>
        <end position="37"/>
    </location>
</feature>
<organism evidence="9 10">
    <name type="scientific">Compostimonas suwonensis</name>
    <dbReference type="NCBI Taxonomy" id="1048394"/>
    <lineage>
        <taxon>Bacteria</taxon>
        <taxon>Bacillati</taxon>
        <taxon>Actinomycetota</taxon>
        <taxon>Actinomycetes</taxon>
        <taxon>Micrococcales</taxon>
        <taxon>Microbacteriaceae</taxon>
        <taxon>Compostimonas</taxon>
    </lineage>
</organism>
<protein>
    <submittedName>
        <fullName evidence="9">Glutamate transport system permease protein</fullName>
    </submittedName>
</protein>
<dbReference type="RefSeq" id="WP_100345077.1">
    <property type="nucleotide sequence ID" value="NZ_PGFB01000004.1"/>
</dbReference>
<feature type="transmembrane region" description="Helical" evidence="7">
    <location>
        <begin position="130"/>
        <end position="149"/>
    </location>
</feature>
<keyword evidence="4 7" id="KW-0812">Transmembrane</keyword>
<dbReference type="CDD" id="cd06261">
    <property type="entry name" value="TM_PBP2"/>
    <property type="match status" value="1"/>
</dbReference>
<dbReference type="Pfam" id="PF00528">
    <property type="entry name" value="BPD_transp_1"/>
    <property type="match status" value="1"/>
</dbReference>
<evidence type="ECO:0000313" key="9">
    <source>
        <dbReference type="EMBL" id="PJJ61314.1"/>
    </source>
</evidence>
<feature type="transmembrane region" description="Helical" evidence="7">
    <location>
        <begin position="102"/>
        <end position="124"/>
    </location>
</feature>
<keyword evidence="3" id="KW-1003">Cell membrane</keyword>
<dbReference type="SUPFAM" id="SSF161098">
    <property type="entry name" value="MetI-like"/>
    <property type="match status" value="1"/>
</dbReference>
<keyword evidence="5 7" id="KW-1133">Transmembrane helix</keyword>
<proteinExistence type="inferred from homology"/>
<keyword evidence="2 7" id="KW-0813">Transport</keyword>
<dbReference type="PROSITE" id="PS50928">
    <property type="entry name" value="ABC_TM1"/>
    <property type="match status" value="1"/>
</dbReference>
<keyword evidence="10" id="KW-1185">Reference proteome</keyword>
<comment type="subcellular location">
    <subcellularLocation>
        <location evidence="1 7">Cell membrane</location>
        <topology evidence="1 7">Multi-pass membrane protein</topology>
    </subcellularLocation>
</comment>
<dbReference type="InterPro" id="IPR043429">
    <property type="entry name" value="ArtM/GltK/GlnP/TcyL/YhdX-like"/>
</dbReference>
<dbReference type="EMBL" id="PGFB01000004">
    <property type="protein sequence ID" value="PJJ61314.1"/>
    <property type="molecule type" value="Genomic_DNA"/>
</dbReference>
<dbReference type="InterPro" id="IPR010065">
    <property type="entry name" value="AA_ABC_transptr_permease_3TM"/>
</dbReference>
<dbReference type="GO" id="GO:0022857">
    <property type="term" value="F:transmembrane transporter activity"/>
    <property type="evidence" value="ECO:0007669"/>
    <property type="project" value="InterPro"/>
</dbReference>
<keyword evidence="6 7" id="KW-0472">Membrane</keyword>
<comment type="caution">
    <text evidence="9">The sequence shown here is derived from an EMBL/GenBank/DDBJ whole genome shotgun (WGS) entry which is preliminary data.</text>
</comment>
<comment type="similarity">
    <text evidence="7">Belongs to the binding-protein-dependent transport system permease family.</text>
</comment>
<dbReference type="InterPro" id="IPR035906">
    <property type="entry name" value="MetI-like_sf"/>
</dbReference>
<feature type="transmembrane region" description="Helical" evidence="7">
    <location>
        <begin position="190"/>
        <end position="209"/>
    </location>
</feature>
<evidence type="ECO:0000259" key="8">
    <source>
        <dbReference type="PROSITE" id="PS50928"/>
    </source>
</evidence>
<evidence type="ECO:0000256" key="1">
    <source>
        <dbReference type="ARBA" id="ARBA00004651"/>
    </source>
</evidence>
<dbReference type="PANTHER" id="PTHR30614">
    <property type="entry name" value="MEMBRANE COMPONENT OF AMINO ACID ABC TRANSPORTER"/>
    <property type="match status" value="1"/>
</dbReference>
<name>A0A2M9BTN3_9MICO</name>
<feature type="domain" description="ABC transmembrane type-1" evidence="8">
    <location>
        <begin position="66"/>
        <end position="252"/>
    </location>
</feature>
<evidence type="ECO:0000256" key="7">
    <source>
        <dbReference type="RuleBase" id="RU363032"/>
    </source>
</evidence>
<evidence type="ECO:0000256" key="6">
    <source>
        <dbReference type="ARBA" id="ARBA00023136"/>
    </source>
</evidence>
<dbReference type="InterPro" id="IPR000515">
    <property type="entry name" value="MetI-like"/>
</dbReference>
<evidence type="ECO:0000313" key="10">
    <source>
        <dbReference type="Proteomes" id="UP000230161"/>
    </source>
</evidence>
<gene>
    <name evidence="9" type="ORF">CLV54_2258</name>
</gene>
<dbReference type="Proteomes" id="UP000230161">
    <property type="component" value="Unassembled WGS sequence"/>
</dbReference>
<dbReference type="NCBIfam" id="TIGR01726">
    <property type="entry name" value="HEQRo_perm_3TM"/>
    <property type="match status" value="1"/>
</dbReference>
<reference evidence="9 10" key="1">
    <citation type="submission" date="2017-11" db="EMBL/GenBank/DDBJ databases">
        <title>Genomic Encyclopedia of Archaeal and Bacterial Type Strains, Phase II (KMG-II): From Individual Species to Whole Genera.</title>
        <authorList>
            <person name="Goeker M."/>
        </authorList>
    </citation>
    <scope>NUCLEOTIDE SEQUENCE [LARGE SCALE GENOMIC DNA]</scope>
    <source>
        <strain evidence="9 10">DSM 25625</strain>
    </source>
</reference>
<evidence type="ECO:0000256" key="5">
    <source>
        <dbReference type="ARBA" id="ARBA00022989"/>
    </source>
</evidence>
<accession>A0A2M9BTN3</accession>
<evidence type="ECO:0000256" key="4">
    <source>
        <dbReference type="ARBA" id="ARBA00022692"/>
    </source>
</evidence>
<feature type="transmembrane region" description="Helical" evidence="7">
    <location>
        <begin position="57"/>
        <end position="90"/>
    </location>
</feature>
<dbReference type="GO" id="GO:0006865">
    <property type="term" value="P:amino acid transport"/>
    <property type="evidence" value="ECO:0007669"/>
    <property type="project" value="TreeGrafter"/>
</dbReference>
<evidence type="ECO:0000256" key="3">
    <source>
        <dbReference type="ARBA" id="ARBA00022475"/>
    </source>
</evidence>
<dbReference type="OrthoDB" id="4543034at2"/>
<sequence>MTSILYDVPGPRTRRRSRVISWVVGVGILVVVGYAAFTLSRQGLFDADRWDIFNDPLVWLDLLQALGVTLTAALYAAVLAILLGMLISLLRMAEHRWIRIPTTIVLEFLRGMPVLLMMLFIVLVFRVDPFIGVVGGLALYNGAIIGEALRSGIVALPRGQREAGLAMGLGSLQTRLTIEFPQAFRNMTPIIVAQLVVLLKDTSLGYIVGMQELIRRGRLMSEYFGAGQYAFSVFIVLVAMYLAVNLTVSFIARRLARRRTGGRAARGSRKPVADPVDAEVE</sequence>
<feature type="transmembrane region" description="Helical" evidence="7">
    <location>
        <begin position="229"/>
        <end position="252"/>
    </location>
</feature>
<evidence type="ECO:0000256" key="2">
    <source>
        <dbReference type="ARBA" id="ARBA00022448"/>
    </source>
</evidence>
<dbReference type="Gene3D" id="1.10.3720.10">
    <property type="entry name" value="MetI-like"/>
    <property type="match status" value="1"/>
</dbReference>
<dbReference type="AlphaFoldDB" id="A0A2M9BTN3"/>